<protein>
    <recommendedName>
        <fullName evidence="3">Calponin-homology (CH) domain-containing protein</fullName>
    </recommendedName>
</protein>
<dbReference type="EMBL" id="JAFCIX010000500">
    <property type="protein sequence ID" value="KAH6588578.1"/>
    <property type="molecule type" value="Genomic_DNA"/>
</dbReference>
<dbReference type="InterPro" id="IPR036872">
    <property type="entry name" value="CH_dom_sf"/>
</dbReference>
<proteinExistence type="predicted"/>
<feature type="domain" description="Calponin-homology (CH)" evidence="3">
    <location>
        <begin position="417"/>
        <end position="526"/>
    </location>
</feature>
<dbReference type="PANTHER" id="PTHR47385">
    <property type="entry name" value="CALPONIN"/>
    <property type="match status" value="1"/>
</dbReference>
<dbReference type="Gene3D" id="1.10.418.10">
    <property type="entry name" value="Calponin-like domain"/>
    <property type="match status" value="1"/>
</dbReference>
<dbReference type="CDD" id="cd00014">
    <property type="entry name" value="CH_SF"/>
    <property type="match status" value="1"/>
</dbReference>
<dbReference type="PROSITE" id="PS50021">
    <property type="entry name" value="CH"/>
    <property type="match status" value="1"/>
</dbReference>
<evidence type="ECO:0000256" key="1">
    <source>
        <dbReference type="SAM" id="Coils"/>
    </source>
</evidence>
<name>A0ABQ8EXY3_9FUNG</name>
<keyword evidence="1" id="KW-0175">Coiled coil</keyword>
<feature type="coiled-coil region" evidence="1">
    <location>
        <begin position="220"/>
        <end position="265"/>
    </location>
</feature>
<dbReference type="InterPro" id="IPR003096">
    <property type="entry name" value="SM22_calponin"/>
</dbReference>
<dbReference type="InterPro" id="IPR001715">
    <property type="entry name" value="CH_dom"/>
</dbReference>
<dbReference type="PRINTS" id="PR00888">
    <property type="entry name" value="SM22CALPONIN"/>
</dbReference>
<dbReference type="Pfam" id="PF00307">
    <property type="entry name" value="CH"/>
    <property type="match status" value="1"/>
</dbReference>
<evidence type="ECO:0000313" key="5">
    <source>
        <dbReference type="Proteomes" id="UP001648503"/>
    </source>
</evidence>
<dbReference type="PANTHER" id="PTHR47385:SF14">
    <property type="entry name" value="TRANSGELIN"/>
    <property type="match status" value="1"/>
</dbReference>
<feature type="region of interest" description="Disordered" evidence="2">
    <location>
        <begin position="286"/>
        <end position="320"/>
    </location>
</feature>
<dbReference type="Proteomes" id="UP001648503">
    <property type="component" value="Unassembled WGS sequence"/>
</dbReference>
<evidence type="ECO:0000259" key="3">
    <source>
        <dbReference type="PROSITE" id="PS50021"/>
    </source>
</evidence>
<dbReference type="InterPro" id="IPR050606">
    <property type="entry name" value="Calponin-like"/>
</dbReference>
<comment type="caution">
    <text evidence="4">The sequence shown here is derived from an EMBL/GenBank/DDBJ whole genome shotgun (WGS) entry which is preliminary data.</text>
</comment>
<dbReference type="SUPFAM" id="SSF47576">
    <property type="entry name" value="Calponin-homology domain, CH-domain"/>
    <property type="match status" value="1"/>
</dbReference>
<evidence type="ECO:0000313" key="4">
    <source>
        <dbReference type="EMBL" id="KAH6588578.1"/>
    </source>
</evidence>
<sequence>MALTIKRLFNDNGIVLMSWPSYFSDLHQIENIWTTPNAQMPSDKRMQPTVYGMQTFHKRSNEIQSESWVQKAVGTKRSSVGATLVLPPFRQEQNPNGTTRSIGISAECGVVDLGSGSDSTTPATVQTATEHLQNTAATATAATTAAVLLNRETDTYGMSEDNVSTVSMSRASQTPTTPAKDQTPTTPIDASTNRDTWTSMSRVMKDTGHAALNDDLVHLLKDRDDEIKSLRLQLDKCQERLATNNEELESKLNAQLVRNSEMEELVKMLQESLRVATITFKDLPLSSKPLSHVTKGRSHPRLSGRLSSTAASTDVDSTKNNRLSSTIASTDVDSTKHNRHVSDTDIPVIEIHPDTKLRDSESNMQESLRKKRIGMGGMNPLLGMGFNPSAVKLRSTSSTNLTDGNDASNCISPTVSDVSEPAIRDWLYSIVVDDNLAPDSGTALRESLRDGKLLCKLANTINKKDQIKINMGRFPAMHMENITHFLTAIESLGVPRHQLFSTSDLYDGGGMPRVLLTLDALRKIVVSAGGGC</sequence>
<feature type="region of interest" description="Disordered" evidence="2">
    <location>
        <begin position="165"/>
        <end position="193"/>
    </location>
</feature>
<gene>
    <name evidence="4" type="ORF">BASA50_010648</name>
</gene>
<organism evidence="4 5">
    <name type="scientific">Batrachochytrium salamandrivorans</name>
    <dbReference type="NCBI Taxonomy" id="1357716"/>
    <lineage>
        <taxon>Eukaryota</taxon>
        <taxon>Fungi</taxon>
        <taxon>Fungi incertae sedis</taxon>
        <taxon>Chytridiomycota</taxon>
        <taxon>Chytridiomycota incertae sedis</taxon>
        <taxon>Chytridiomycetes</taxon>
        <taxon>Rhizophydiales</taxon>
        <taxon>Rhizophydiales incertae sedis</taxon>
        <taxon>Batrachochytrium</taxon>
    </lineage>
</organism>
<reference evidence="4 5" key="1">
    <citation type="submission" date="2021-02" db="EMBL/GenBank/DDBJ databases">
        <title>Variation within the Batrachochytrium salamandrivorans European outbreak.</title>
        <authorList>
            <person name="Kelly M."/>
            <person name="Pasmans F."/>
            <person name="Shea T.P."/>
            <person name="Munoz J.F."/>
            <person name="Carranza S."/>
            <person name="Cuomo C.A."/>
            <person name="Martel A."/>
        </authorList>
    </citation>
    <scope>NUCLEOTIDE SEQUENCE [LARGE SCALE GENOMIC DNA]</scope>
    <source>
        <strain evidence="4 5">AMFP18/2</strain>
    </source>
</reference>
<dbReference type="SMART" id="SM00033">
    <property type="entry name" value="CH"/>
    <property type="match status" value="1"/>
</dbReference>
<keyword evidence="5" id="KW-1185">Reference proteome</keyword>
<evidence type="ECO:0000256" key="2">
    <source>
        <dbReference type="SAM" id="MobiDB-lite"/>
    </source>
</evidence>
<accession>A0ABQ8EXY3</accession>